<comment type="caution">
    <text evidence="1">The sequence shown here is derived from an EMBL/GenBank/DDBJ whole genome shotgun (WGS) entry which is preliminary data.</text>
</comment>
<accession>A0ABU0KZV3</accession>
<protein>
    <submittedName>
        <fullName evidence="1">Uncharacterized protein</fullName>
    </submittedName>
</protein>
<dbReference type="EMBL" id="JAUSWA010000018">
    <property type="protein sequence ID" value="MDQ0494968.1"/>
    <property type="molecule type" value="Genomic_DNA"/>
</dbReference>
<name>A0ABU0KZV3_9BACL</name>
<keyword evidence="2" id="KW-1185">Reference proteome</keyword>
<evidence type="ECO:0000313" key="1">
    <source>
        <dbReference type="EMBL" id="MDQ0494968.1"/>
    </source>
</evidence>
<proteinExistence type="predicted"/>
<evidence type="ECO:0000313" key="2">
    <source>
        <dbReference type="Proteomes" id="UP001242811"/>
    </source>
</evidence>
<organism evidence="1 2">
    <name type="scientific">Paenibacillus brasilensis</name>
    <dbReference type="NCBI Taxonomy" id="128574"/>
    <lineage>
        <taxon>Bacteria</taxon>
        <taxon>Bacillati</taxon>
        <taxon>Bacillota</taxon>
        <taxon>Bacilli</taxon>
        <taxon>Bacillales</taxon>
        <taxon>Paenibacillaceae</taxon>
        <taxon>Paenibacillus</taxon>
    </lineage>
</organism>
<reference evidence="1 2" key="1">
    <citation type="submission" date="2023-07" db="EMBL/GenBank/DDBJ databases">
        <title>Genomic Encyclopedia of Type Strains, Phase IV (KMG-IV): sequencing the most valuable type-strain genomes for metagenomic binning, comparative biology and taxonomic classification.</title>
        <authorList>
            <person name="Goeker M."/>
        </authorList>
    </citation>
    <scope>NUCLEOTIDE SEQUENCE [LARGE SCALE GENOMIC DNA]</scope>
    <source>
        <strain evidence="1 2">DSM 14914</strain>
    </source>
</reference>
<sequence>MDITMELRELHIKVADDGIGMEAAYWPAYWHVSRERMSRKEVVLVCVMSTNV</sequence>
<gene>
    <name evidence="1" type="ORF">QOZ95_003146</name>
</gene>
<dbReference type="Proteomes" id="UP001242811">
    <property type="component" value="Unassembled WGS sequence"/>
</dbReference>